<keyword evidence="4" id="KW-1185">Reference proteome</keyword>
<dbReference type="Gene3D" id="1.25.40.20">
    <property type="entry name" value="Ankyrin repeat-containing domain"/>
    <property type="match status" value="1"/>
</dbReference>
<dbReference type="InterPro" id="IPR036770">
    <property type="entry name" value="Ankyrin_rpt-contain_sf"/>
</dbReference>
<dbReference type="SUPFAM" id="SSF48403">
    <property type="entry name" value="Ankyrin repeat"/>
    <property type="match status" value="1"/>
</dbReference>
<dbReference type="PROSITE" id="PS50088">
    <property type="entry name" value="ANK_REPEAT"/>
    <property type="match status" value="2"/>
</dbReference>
<organism evidence="3 4">
    <name type="scientific">Sulfuriroseicoccus oceanibius</name>
    <dbReference type="NCBI Taxonomy" id="2707525"/>
    <lineage>
        <taxon>Bacteria</taxon>
        <taxon>Pseudomonadati</taxon>
        <taxon>Verrucomicrobiota</taxon>
        <taxon>Verrucomicrobiia</taxon>
        <taxon>Verrucomicrobiales</taxon>
        <taxon>Verrucomicrobiaceae</taxon>
        <taxon>Sulfuriroseicoccus</taxon>
    </lineage>
</organism>
<dbReference type="InterPro" id="IPR002110">
    <property type="entry name" value="Ankyrin_rpt"/>
</dbReference>
<evidence type="ECO:0000256" key="2">
    <source>
        <dbReference type="ARBA" id="ARBA00023043"/>
    </source>
</evidence>
<dbReference type="PANTHER" id="PTHR24180">
    <property type="entry name" value="CYCLIN-DEPENDENT KINASE INHIBITOR 2C-RELATED"/>
    <property type="match status" value="1"/>
</dbReference>
<dbReference type="SMART" id="SM00248">
    <property type="entry name" value="ANK"/>
    <property type="match status" value="3"/>
</dbReference>
<name>A0A6B3LB36_9BACT</name>
<accession>A0A6B3LB36</accession>
<dbReference type="PANTHER" id="PTHR24180:SF45">
    <property type="entry name" value="POLY [ADP-RIBOSE] POLYMERASE TANKYRASE"/>
    <property type="match status" value="1"/>
</dbReference>
<evidence type="ECO:0000256" key="1">
    <source>
        <dbReference type="ARBA" id="ARBA00022737"/>
    </source>
</evidence>
<dbReference type="EMBL" id="CP066776">
    <property type="protein sequence ID" value="QQL44622.1"/>
    <property type="molecule type" value="Genomic_DNA"/>
</dbReference>
<keyword evidence="1" id="KW-0677">Repeat</keyword>
<dbReference type="Proteomes" id="UP000475117">
    <property type="component" value="Chromosome"/>
</dbReference>
<dbReference type="Pfam" id="PF12796">
    <property type="entry name" value="Ank_2"/>
    <property type="match status" value="1"/>
</dbReference>
<sequence length="186" mass="20601">MKHDYLAIMELIRTADFEAMAELAECWDDFPSGKDDLIGRHWITNAIDCGSSEVVAWMLSHGASVPIEVDDGYSVLHSVIERSNEDKYEMMRILIDAGADVNEIGIHGYAPAHQAAVRNDVEALKILHEIGADFRLRTTVDDYATPLEEARSMNQRNASEAIDFLQSLEEEQEAQQAVGGNGGQAH</sequence>
<gene>
    <name evidence="3" type="ORF">G3M56_012125</name>
</gene>
<dbReference type="RefSeq" id="WP_235203435.1">
    <property type="nucleotide sequence ID" value="NZ_CP066776.1"/>
</dbReference>
<protein>
    <submittedName>
        <fullName evidence="3">Uncharacterized protein</fullName>
    </submittedName>
</protein>
<evidence type="ECO:0000313" key="3">
    <source>
        <dbReference type="EMBL" id="QQL44622.1"/>
    </source>
</evidence>
<dbReference type="KEGG" id="soa:G3M56_012125"/>
<evidence type="ECO:0000313" key="4">
    <source>
        <dbReference type="Proteomes" id="UP000475117"/>
    </source>
</evidence>
<proteinExistence type="predicted"/>
<reference evidence="3 4" key="1">
    <citation type="submission" date="2020-12" db="EMBL/GenBank/DDBJ databases">
        <title>Sulforoseuscoccus oceanibium gen. nov., sp. nov., a representative of the phylum Verrucomicrobia with special cytoplasmic membrane, and proposal of Sulforoseuscoccusaceae fam. nov.</title>
        <authorList>
            <person name="Xi F."/>
        </authorList>
    </citation>
    <scope>NUCLEOTIDE SEQUENCE [LARGE SCALE GENOMIC DNA]</scope>
    <source>
        <strain evidence="3 4">T37</strain>
    </source>
</reference>
<dbReference type="InterPro" id="IPR051637">
    <property type="entry name" value="Ank_repeat_dom-contain_49"/>
</dbReference>
<dbReference type="AlphaFoldDB" id="A0A6B3LB36"/>
<keyword evidence="2" id="KW-0040">ANK repeat</keyword>
<dbReference type="PROSITE" id="PS50297">
    <property type="entry name" value="ANK_REP_REGION"/>
    <property type="match status" value="2"/>
</dbReference>